<evidence type="ECO:0000256" key="4">
    <source>
        <dbReference type="ARBA" id="ARBA00022989"/>
    </source>
</evidence>
<dbReference type="GO" id="GO:0016020">
    <property type="term" value="C:membrane"/>
    <property type="evidence" value="ECO:0007669"/>
    <property type="project" value="UniProtKB-SubCell"/>
</dbReference>
<dbReference type="Gene3D" id="1.10.3080.10">
    <property type="entry name" value="Clc chloride channel"/>
    <property type="match status" value="1"/>
</dbReference>
<keyword evidence="3" id="KW-0677">Repeat</keyword>
<dbReference type="PANTHER" id="PTHR11689">
    <property type="entry name" value="CHLORIDE CHANNEL PROTEIN CLC FAMILY MEMBER"/>
    <property type="match status" value="1"/>
</dbReference>
<dbReference type="GO" id="GO:0015108">
    <property type="term" value="F:chloride transmembrane transporter activity"/>
    <property type="evidence" value="ECO:0007669"/>
    <property type="project" value="InterPro"/>
</dbReference>
<accession>D7M6V1</accession>
<reference evidence="8" key="1">
    <citation type="journal article" date="2011" name="Nat. Genet.">
        <title>The Arabidopsis lyrata genome sequence and the basis of rapid genome size change.</title>
        <authorList>
            <person name="Hu T.T."/>
            <person name="Pattyn P."/>
            <person name="Bakker E.G."/>
            <person name="Cao J."/>
            <person name="Cheng J.-F."/>
            <person name="Clark R.M."/>
            <person name="Fahlgren N."/>
            <person name="Fawcett J.A."/>
            <person name="Grimwood J."/>
            <person name="Gundlach H."/>
            <person name="Haberer G."/>
            <person name="Hollister J.D."/>
            <person name="Ossowski S."/>
            <person name="Ottilar R.P."/>
            <person name="Salamov A.A."/>
            <person name="Schneeberger K."/>
            <person name="Spannagl M."/>
            <person name="Wang X."/>
            <person name="Yang L."/>
            <person name="Nasrallah M.E."/>
            <person name="Bergelson J."/>
            <person name="Carrington J.C."/>
            <person name="Gaut B.S."/>
            <person name="Schmutz J."/>
            <person name="Mayer K.F.X."/>
            <person name="Van de Peer Y."/>
            <person name="Grigoriev I.V."/>
            <person name="Nordborg M."/>
            <person name="Weigel D."/>
            <person name="Guo Y.-L."/>
        </authorList>
    </citation>
    <scope>NUCLEOTIDE SEQUENCE [LARGE SCALE GENOMIC DNA]</scope>
    <source>
        <strain evidence="8">cv. MN47</strain>
    </source>
</reference>
<dbReference type="AlphaFoldDB" id="D7M6V1"/>
<evidence type="ECO:0000313" key="7">
    <source>
        <dbReference type="EMBL" id="EFH50686.1"/>
    </source>
</evidence>
<dbReference type="InterPro" id="IPR051280">
    <property type="entry name" value="Cl-channel/antiporter"/>
</dbReference>
<dbReference type="STRING" id="81972.D7M6V1"/>
<name>D7M6V1_ARALL</name>
<dbReference type="PANTHER" id="PTHR11689:SF136">
    <property type="entry name" value="H(+)_CL(-) EXCHANGE TRANSPORTER 7"/>
    <property type="match status" value="1"/>
</dbReference>
<evidence type="ECO:0000256" key="5">
    <source>
        <dbReference type="ARBA" id="ARBA00023122"/>
    </source>
</evidence>
<evidence type="ECO:0000256" key="6">
    <source>
        <dbReference type="ARBA" id="ARBA00023136"/>
    </source>
</evidence>
<dbReference type="Pfam" id="PF00654">
    <property type="entry name" value="Voltage_CLC"/>
    <property type="match status" value="1"/>
</dbReference>
<protein>
    <submittedName>
        <fullName evidence="7">Predicted protein</fullName>
    </submittedName>
</protein>
<dbReference type="InterPro" id="IPR014743">
    <property type="entry name" value="Cl-channel_core"/>
</dbReference>
<dbReference type="InterPro" id="IPR001807">
    <property type="entry name" value="ClC"/>
</dbReference>
<gene>
    <name evidence="7" type="ORF">ARALYDRAFT_662712</name>
</gene>
<keyword evidence="2" id="KW-0812">Transmembrane</keyword>
<dbReference type="SUPFAM" id="SSF81340">
    <property type="entry name" value="Clc chloride channel"/>
    <property type="match status" value="1"/>
</dbReference>
<dbReference type="HOGENOM" id="CLU_2443839_0_0_1"/>
<proteinExistence type="predicted"/>
<keyword evidence="4" id="KW-1133">Transmembrane helix</keyword>
<keyword evidence="8" id="KW-1185">Reference proteome</keyword>
<dbReference type="Gramene" id="Al_scaffold_0006_2777">
    <property type="protein sequence ID" value="Al_scaffold_0006_2777"/>
    <property type="gene ID" value="Al_scaffold_0006_2777"/>
</dbReference>
<evidence type="ECO:0000256" key="1">
    <source>
        <dbReference type="ARBA" id="ARBA00004141"/>
    </source>
</evidence>
<dbReference type="EMBL" id="GL348718">
    <property type="protein sequence ID" value="EFH50686.1"/>
    <property type="molecule type" value="Genomic_DNA"/>
</dbReference>
<dbReference type="Proteomes" id="UP000008694">
    <property type="component" value="Unassembled WGS sequence"/>
</dbReference>
<organism evidence="8">
    <name type="scientific">Arabidopsis lyrata subsp. lyrata</name>
    <name type="common">Lyre-leaved rock-cress</name>
    <dbReference type="NCBI Taxonomy" id="81972"/>
    <lineage>
        <taxon>Eukaryota</taxon>
        <taxon>Viridiplantae</taxon>
        <taxon>Streptophyta</taxon>
        <taxon>Embryophyta</taxon>
        <taxon>Tracheophyta</taxon>
        <taxon>Spermatophyta</taxon>
        <taxon>Magnoliopsida</taxon>
        <taxon>eudicotyledons</taxon>
        <taxon>Gunneridae</taxon>
        <taxon>Pentapetalae</taxon>
        <taxon>rosids</taxon>
        <taxon>malvids</taxon>
        <taxon>Brassicales</taxon>
        <taxon>Brassicaceae</taxon>
        <taxon>Camelineae</taxon>
        <taxon>Arabidopsis</taxon>
    </lineage>
</organism>
<evidence type="ECO:0000256" key="3">
    <source>
        <dbReference type="ARBA" id="ARBA00022737"/>
    </source>
</evidence>
<keyword evidence="5" id="KW-0129">CBS domain</keyword>
<sequence length="90" mass="9939">MSSRFDGTVIVLANRYELAQNYKIGWQQFFKSDRDRRDLVTCGCAAGVAAAFRGGQIMVFLEAEKGYRSLIKIVIALGEDPPRVGVHCVG</sequence>
<evidence type="ECO:0000313" key="8">
    <source>
        <dbReference type="Proteomes" id="UP000008694"/>
    </source>
</evidence>
<evidence type="ECO:0000256" key="2">
    <source>
        <dbReference type="ARBA" id="ARBA00022692"/>
    </source>
</evidence>
<keyword evidence="6" id="KW-0472">Membrane</keyword>
<comment type="subcellular location">
    <subcellularLocation>
        <location evidence="1">Membrane</location>
        <topology evidence="1">Multi-pass membrane protein</topology>
    </subcellularLocation>
</comment>